<accession>A0A0J1IAA3</accession>
<dbReference type="GO" id="GO:0006270">
    <property type="term" value="P:DNA replication initiation"/>
    <property type="evidence" value="ECO:0007669"/>
    <property type="project" value="InterPro"/>
</dbReference>
<dbReference type="InterPro" id="IPR036390">
    <property type="entry name" value="WH_DNA-bd_sf"/>
</dbReference>
<reference evidence="3 4" key="1">
    <citation type="submission" date="2015-05" db="EMBL/GenBank/DDBJ databases">
        <title>Whole genome sequence and identification of bacterial endophytes from Costus igneus.</title>
        <authorList>
            <person name="Lee Y.P."/>
            <person name="Gan H.M."/>
            <person name="Eng W."/>
            <person name="Wheatley M.S."/>
            <person name="Caraballo A."/>
            <person name="Polter S."/>
            <person name="Savka M.A."/>
            <person name="Hudson A.O."/>
        </authorList>
    </citation>
    <scope>NUCLEOTIDE SEQUENCE [LARGE SCALE GENOMIC DNA]</scope>
    <source>
        <strain evidence="3 4">RIT379</strain>
    </source>
</reference>
<protein>
    <recommendedName>
        <fullName evidence="2">Initiator Rep protein WH1 domain-containing protein</fullName>
    </recommendedName>
</protein>
<evidence type="ECO:0000313" key="4">
    <source>
        <dbReference type="Proteomes" id="UP000036045"/>
    </source>
</evidence>
<dbReference type="Pfam" id="PF21205">
    <property type="entry name" value="Rep3_C"/>
    <property type="match status" value="1"/>
</dbReference>
<organism evidence="3 4">
    <name type="scientific">Niallia circulans</name>
    <name type="common">Bacillus circulans</name>
    <dbReference type="NCBI Taxonomy" id="1397"/>
    <lineage>
        <taxon>Bacteria</taxon>
        <taxon>Bacillati</taxon>
        <taxon>Bacillota</taxon>
        <taxon>Bacilli</taxon>
        <taxon>Bacillales</taxon>
        <taxon>Bacillaceae</taxon>
        <taxon>Niallia</taxon>
    </lineage>
</organism>
<sequence length="404" mass="47696">MIETKQVEFKVNDLIIQSNDLIEAYYDNELTTLEHKFIRYVASKIKKNDSQFPDYTITVKEFAEVMNVKGNNYHSQVKELADDLTRKRIKIRSSNDKMGWFPWFSAIIYDNGTVHVSFNPIIKDYLISLDSRFTGYSFDDIKKLKSGYTVRVYELLKQYEKIGKRTIELDELKRMIGVGDKYPVYGNFKQRILNVAKKELEATGELYFSFKEVKQGRKTVAIDFNIHKKSPKQQTPLSKEAQEFIESVKKSLYIHGIDISDKKILSWKKYGIELILEVLEEIKHRDIENYENYISKVLKSKYENKDVDPDIGKEENTSKEIIDDINEIDESLLNLARQNIVAKYAPGKELIPDYFLEKEVIPFFMKFMNVSEKVASELWEKYKTIIMYQIKTKKDEQLQKRYNR</sequence>
<dbReference type="AlphaFoldDB" id="A0A0J1IAA3"/>
<evidence type="ECO:0000313" key="3">
    <source>
        <dbReference type="EMBL" id="KLV22902.1"/>
    </source>
</evidence>
<comment type="caution">
    <text evidence="3">The sequence shown here is derived from an EMBL/GenBank/DDBJ whole genome shotgun (WGS) entry which is preliminary data.</text>
</comment>
<gene>
    <name evidence="3" type="ORF">ABW02_20710</name>
</gene>
<dbReference type="Pfam" id="PF01051">
    <property type="entry name" value="Rep3_N"/>
    <property type="match status" value="1"/>
</dbReference>
<evidence type="ECO:0000259" key="2">
    <source>
        <dbReference type="Pfam" id="PF01051"/>
    </source>
</evidence>
<dbReference type="SUPFAM" id="SSF46785">
    <property type="entry name" value="Winged helix' DNA-binding domain"/>
    <property type="match status" value="2"/>
</dbReference>
<dbReference type="OrthoDB" id="9765378at2"/>
<feature type="domain" description="Initiator Rep protein WH1" evidence="2">
    <location>
        <begin position="15"/>
        <end position="157"/>
    </location>
</feature>
<dbReference type="InterPro" id="IPR000525">
    <property type="entry name" value="Initiator_Rep_WH1"/>
</dbReference>
<proteinExistence type="inferred from homology"/>
<name>A0A0J1IAA3_NIACI</name>
<dbReference type="PATRIC" id="fig|1397.4.peg.2905"/>
<comment type="similarity">
    <text evidence="1">Belongs to the initiator RepB protein family.</text>
</comment>
<dbReference type="Gene3D" id="1.10.10.10">
    <property type="entry name" value="Winged helix-like DNA-binding domain superfamily/Winged helix DNA-binding domain"/>
    <property type="match status" value="2"/>
</dbReference>
<dbReference type="Proteomes" id="UP000036045">
    <property type="component" value="Unassembled WGS sequence"/>
</dbReference>
<evidence type="ECO:0000256" key="1">
    <source>
        <dbReference type="ARBA" id="ARBA00038283"/>
    </source>
</evidence>
<dbReference type="InterPro" id="IPR036388">
    <property type="entry name" value="WH-like_DNA-bd_sf"/>
</dbReference>
<dbReference type="RefSeq" id="WP_047944159.1">
    <property type="nucleotide sequence ID" value="NZ_LDPH01000028.1"/>
</dbReference>
<dbReference type="EMBL" id="LDPH01000028">
    <property type="protein sequence ID" value="KLV22902.1"/>
    <property type="molecule type" value="Genomic_DNA"/>
</dbReference>
<keyword evidence="4" id="KW-1185">Reference proteome</keyword>
<dbReference type="GO" id="GO:0003887">
    <property type="term" value="F:DNA-directed DNA polymerase activity"/>
    <property type="evidence" value="ECO:0007669"/>
    <property type="project" value="InterPro"/>
</dbReference>